<evidence type="ECO:0000313" key="2">
    <source>
        <dbReference type="Proteomes" id="UP001249851"/>
    </source>
</evidence>
<sequence>MTSWTDIWCIVNRATVLTIVAQWTCLAGLLGLGTIKSIADPGGQGVHEVAATALNVPGKEVKDVTEKSDSRPLPYPLLYCRNDFTSEVPRSTPDADCAVVTGDFSRVTADWQLVTLLPPVQATGAPAGSGQALPAGHAVQFSNLPPSENIPVGHGTAPQIDFCSSANFSP</sequence>
<keyword evidence="2" id="KW-1185">Reference proteome</keyword>
<reference evidence="1" key="1">
    <citation type="journal article" date="2023" name="G3 (Bethesda)">
        <title>Whole genome assembly and annotation of the endangered Caribbean coral Acropora cervicornis.</title>
        <authorList>
            <person name="Selwyn J.D."/>
            <person name="Vollmer S.V."/>
        </authorList>
    </citation>
    <scope>NUCLEOTIDE SEQUENCE</scope>
    <source>
        <strain evidence="1">K2</strain>
    </source>
</reference>
<dbReference type="EMBL" id="JARQWQ010000016">
    <property type="protein sequence ID" value="KAK2566696.1"/>
    <property type="molecule type" value="Genomic_DNA"/>
</dbReference>
<proteinExistence type="predicted"/>
<dbReference type="AlphaFoldDB" id="A0AAD9QSR8"/>
<evidence type="ECO:0000313" key="1">
    <source>
        <dbReference type="EMBL" id="KAK2566696.1"/>
    </source>
</evidence>
<gene>
    <name evidence="1" type="ORF">P5673_009367</name>
</gene>
<comment type="caution">
    <text evidence="1">The sequence shown here is derived from an EMBL/GenBank/DDBJ whole genome shotgun (WGS) entry which is preliminary data.</text>
</comment>
<accession>A0AAD9QSR8</accession>
<name>A0AAD9QSR8_ACRCE</name>
<dbReference type="Proteomes" id="UP001249851">
    <property type="component" value="Unassembled WGS sequence"/>
</dbReference>
<reference evidence="1" key="2">
    <citation type="journal article" date="2023" name="Science">
        <title>Genomic signatures of disease resistance in endangered staghorn corals.</title>
        <authorList>
            <person name="Vollmer S.V."/>
            <person name="Selwyn J.D."/>
            <person name="Despard B.A."/>
            <person name="Roesel C.L."/>
        </authorList>
    </citation>
    <scope>NUCLEOTIDE SEQUENCE</scope>
    <source>
        <strain evidence="1">K2</strain>
    </source>
</reference>
<organism evidence="1 2">
    <name type="scientific">Acropora cervicornis</name>
    <name type="common">Staghorn coral</name>
    <dbReference type="NCBI Taxonomy" id="6130"/>
    <lineage>
        <taxon>Eukaryota</taxon>
        <taxon>Metazoa</taxon>
        <taxon>Cnidaria</taxon>
        <taxon>Anthozoa</taxon>
        <taxon>Hexacorallia</taxon>
        <taxon>Scleractinia</taxon>
        <taxon>Astrocoeniina</taxon>
        <taxon>Acroporidae</taxon>
        <taxon>Acropora</taxon>
    </lineage>
</organism>
<protein>
    <submittedName>
        <fullName evidence="1">Uncharacterized protein</fullName>
    </submittedName>
</protein>